<evidence type="ECO:0000256" key="1">
    <source>
        <dbReference type="ARBA" id="ARBA00022723"/>
    </source>
</evidence>
<accession>A0A194W9T6</accession>
<dbReference type="OrthoDB" id="654211at2759"/>
<keyword evidence="1" id="KW-0479">Metal-binding</keyword>
<evidence type="ECO:0000256" key="2">
    <source>
        <dbReference type="ARBA" id="ARBA00022833"/>
    </source>
</evidence>
<dbReference type="EMBL" id="CM003107">
    <property type="protein sequence ID" value="KUI73221.1"/>
    <property type="molecule type" value="Genomic_DNA"/>
</dbReference>
<sequence length="750" mass="82316">MERLQLQQPLEQQQNQQQSGENTLFEEENDDDVGDNENGPDDLPGSGESWDDRAGDDSSKNQSAPRSSSSRSSQSHIGSVVQAHRTPASGSASAPPPTLVAPIPTMIPSLSLFRLPSGNSLTPSAGSRLTVGSESAPQTTTVTPISEHPPHLSLASAAAMTFTLPDVSVPPDAAVRPSSELPGMDDFMEWMDSVDTNELNHMLLPHPNILTPPAEDPIQLEVLFHKFWPLLHLPTFSMDMATPALTQALGHIKDWVQQKSVSDAIVWDVNSNIKLLPNFMQSISGDINLSSSSRTMSIGTLQFVQALGLIAACAITGNSPPTIFEWATLCSDMCTAYLRHMGVYQGTRKIEQPFHIADERWIMEEQFNRLAATFLRFDAYLGLILDRAPTLRWPEMRFIFPASEAIWRAVTPEDRRVLLWHEPAGRYSTSVRTIIRDGLMQAGLIDLPRPKLLLMEDYNLALCAFLSDVWDVTQEARHHDHRSYKNPSKDAAEGTATWKAYLLDLRGHMEMNYNLEESFFKPNCNLPSSPPQSAFPLASPPPTGNNTDSVLAISTAAINLTIYHLLQLMMLADIPVLETSKCCEDCQDLGLSMRMRQWASGPDGRRAVVHAAQLRRIHGRAICTVGYTTCLTAAQRRISNPLQAAGLFYSAIVLCSYAHRADCAHDAGGLGPQHQGEIVELVHPEVGGHVSDLLEGWIRDGPGPGAGASLLGVPLCQCSVSSLAAWYRDQLGPGSLFTQRLLKFETTLQR</sequence>
<keyword evidence="3" id="KW-0805">Transcription regulation</keyword>
<proteinExistence type="predicted"/>
<evidence type="ECO:0000256" key="3">
    <source>
        <dbReference type="ARBA" id="ARBA00023015"/>
    </source>
</evidence>
<name>A0A194W9T6_CYTMA</name>
<dbReference type="PANTHER" id="PTHR47660">
    <property type="entry name" value="TRANSCRIPTION FACTOR WITH C2H2 AND ZN(2)-CYS(6) DNA BINDING DOMAIN (EUROFUNG)-RELATED-RELATED"/>
    <property type="match status" value="1"/>
</dbReference>
<feature type="compositionally biased region" description="Acidic residues" evidence="6">
    <location>
        <begin position="24"/>
        <end position="40"/>
    </location>
</feature>
<dbReference type="AlphaFoldDB" id="A0A194W9T6"/>
<feature type="region of interest" description="Disordered" evidence="6">
    <location>
        <begin position="1"/>
        <end position="98"/>
    </location>
</feature>
<keyword evidence="2" id="KW-0862">Zinc</keyword>
<organism evidence="7 8">
    <name type="scientific">Cytospora mali</name>
    <name type="common">Apple Valsa canker fungus</name>
    <name type="synonym">Valsa mali</name>
    <dbReference type="NCBI Taxonomy" id="578113"/>
    <lineage>
        <taxon>Eukaryota</taxon>
        <taxon>Fungi</taxon>
        <taxon>Dikarya</taxon>
        <taxon>Ascomycota</taxon>
        <taxon>Pezizomycotina</taxon>
        <taxon>Sordariomycetes</taxon>
        <taxon>Sordariomycetidae</taxon>
        <taxon>Diaporthales</taxon>
        <taxon>Cytosporaceae</taxon>
        <taxon>Cytospora</taxon>
    </lineage>
</organism>
<evidence type="ECO:0000313" key="8">
    <source>
        <dbReference type="Proteomes" id="UP000078559"/>
    </source>
</evidence>
<feature type="compositionally biased region" description="Low complexity" evidence="6">
    <location>
        <begin position="1"/>
        <end position="18"/>
    </location>
</feature>
<evidence type="ECO:0000256" key="5">
    <source>
        <dbReference type="ARBA" id="ARBA00023242"/>
    </source>
</evidence>
<dbReference type="Proteomes" id="UP000078559">
    <property type="component" value="Chromosome 10"/>
</dbReference>
<dbReference type="GO" id="GO:0046872">
    <property type="term" value="F:metal ion binding"/>
    <property type="evidence" value="ECO:0007669"/>
    <property type="project" value="UniProtKB-KW"/>
</dbReference>
<evidence type="ECO:0000313" key="7">
    <source>
        <dbReference type="EMBL" id="KUI73221.1"/>
    </source>
</evidence>
<feature type="compositionally biased region" description="Low complexity" evidence="6">
    <location>
        <begin position="60"/>
        <end position="79"/>
    </location>
</feature>
<protein>
    <recommendedName>
        <fullName evidence="9">Transcription factor domain-containing protein</fullName>
    </recommendedName>
</protein>
<keyword evidence="4" id="KW-0804">Transcription</keyword>
<reference evidence="7" key="1">
    <citation type="submission" date="2014-12" db="EMBL/GenBank/DDBJ databases">
        <title>Genome Sequence of Valsa Canker Pathogens Uncovers a Specific Adaption of Colonization on Woody Bark.</title>
        <authorList>
            <person name="Yin Z."/>
            <person name="Liu H."/>
            <person name="Gao X."/>
            <person name="Li Z."/>
            <person name="Song N."/>
            <person name="Ke X."/>
            <person name="Dai Q."/>
            <person name="Wu Y."/>
            <person name="Sun Y."/>
            <person name="Xu J.-R."/>
            <person name="Kang Z.K."/>
            <person name="Wang L."/>
            <person name="Huang L."/>
        </authorList>
    </citation>
    <scope>NUCLEOTIDE SEQUENCE [LARGE SCALE GENOMIC DNA]</scope>
    <source>
        <strain evidence="7">03-8</strain>
    </source>
</reference>
<gene>
    <name evidence="7" type="ORF">VM1G_08829</name>
</gene>
<evidence type="ECO:0000256" key="6">
    <source>
        <dbReference type="SAM" id="MobiDB-lite"/>
    </source>
</evidence>
<feature type="compositionally biased region" description="Basic and acidic residues" evidence="6">
    <location>
        <begin position="50"/>
        <end position="59"/>
    </location>
</feature>
<evidence type="ECO:0008006" key="9">
    <source>
        <dbReference type="Google" id="ProtNLM"/>
    </source>
</evidence>
<evidence type="ECO:0000256" key="4">
    <source>
        <dbReference type="ARBA" id="ARBA00023163"/>
    </source>
</evidence>
<keyword evidence="8" id="KW-1185">Reference proteome</keyword>
<keyword evidence="5" id="KW-0539">Nucleus</keyword>
<dbReference type="PANTHER" id="PTHR47660:SF2">
    <property type="entry name" value="TRANSCRIPTION FACTOR WITH C2H2 AND ZN(2)-CYS(6) DNA BINDING DOMAIN (EUROFUNG)"/>
    <property type="match status" value="1"/>
</dbReference>